<dbReference type="Pfam" id="PF00871">
    <property type="entry name" value="Acetate_kinase"/>
    <property type="match status" value="1"/>
</dbReference>
<keyword evidence="2 6" id="KW-0808">Transferase</keyword>
<comment type="caution">
    <text evidence="8">The sequence shown here is derived from an EMBL/GenBank/DDBJ whole genome shotgun (WGS) entry which is preliminary data.</text>
</comment>
<comment type="subcellular location">
    <subcellularLocation>
        <location evidence="6">Cytoplasm</location>
    </subcellularLocation>
</comment>
<evidence type="ECO:0000256" key="7">
    <source>
        <dbReference type="RuleBase" id="RU003835"/>
    </source>
</evidence>
<dbReference type="Proteomes" id="UP000318288">
    <property type="component" value="Unassembled WGS sequence"/>
</dbReference>
<keyword evidence="9" id="KW-1185">Reference proteome</keyword>
<dbReference type="InterPro" id="IPR023865">
    <property type="entry name" value="Aliphatic_acid_kinase_CS"/>
</dbReference>
<evidence type="ECO:0000256" key="5">
    <source>
        <dbReference type="ARBA" id="ARBA00022840"/>
    </source>
</evidence>
<dbReference type="HAMAP" id="MF_00020">
    <property type="entry name" value="Acetate_kinase"/>
    <property type="match status" value="1"/>
</dbReference>
<keyword evidence="6" id="KW-0460">Magnesium</keyword>
<comment type="catalytic activity">
    <reaction evidence="6">
        <text>acetate + ATP = acetyl phosphate + ADP</text>
        <dbReference type="Rhea" id="RHEA:11352"/>
        <dbReference type="ChEBI" id="CHEBI:22191"/>
        <dbReference type="ChEBI" id="CHEBI:30089"/>
        <dbReference type="ChEBI" id="CHEBI:30616"/>
        <dbReference type="ChEBI" id="CHEBI:456216"/>
        <dbReference type="EC" id="2.7.2.1"/>
    </reaction>
</comment>
<feature type="binding site" evidence="6">
    <location>
        <position position="66"/>
    </location>
    <ligand>
        <name>substrate</name>
    </ligand>
</feature>
<comment type="cofactor">
    <cofactor evidence="6">
        <name>Mg(2+)</name>
        <dbReference type="ChEBI" id="CHEBI:18420"/>
    </cofactor>
    <cofactor evidence="6">
        <name>Mn(2+)</name>
        <dbReference type="ChEBI" id="CHEBI:29035"/>
    </cofactor>
    <text evidence="6">Mg(2+). Can also accept Mn(2+).</text>
</comment>
<comment type="subunit">
    <text evidence="6">Homodimer.</text>
</comment>
<dbReference type="GO" id="GO:0008776">
    <property type="term" value="F:acetate kinase activity"/>
    <property type="evidence" value="ECO:0007669"/>
    <property type="project" value="UniProtKB-UniRule"/>
</dbReference>
<feature type="binding site" evidence="6">
    <location>
        <position position="7"/>
    </location>
    <ligand>
        <name>Mg(2+)</name>
        <dbReference type="ChEBI" id="CHEBI:18420"/>
    </ligand>
</feature>
<dbReference type="EC" id="2.7.2.1" evidence="6"/>
<evidence type="ECO:0000256" key="4">
    <source>
        <dbReference type="ARBA" id="ARBA00022777"/>
    </source>
</evidence>
<feature type="binding site" evidence="6">
    <location>
        <begin position="309"/>
        <end position="313"/>
    </location>
    <ligand>
        <name>ATP</name>
        <dbReference type="ChEBI" id="CHEBI:30616"/>
    </ligand>
</feature>
<dbReference type="Gene3D" id="3.30.420.40">
    <property type="match status" value="2"/>
</dbReference>
<evidence type="ECO:0000256" key="2">
    <source>
        <dbReference type="ARBA" id="ARBA00022679"/>
    </source>
</evidence>
<feature type="site" description="Transition state stabilizer" evidence="6">
    <location>
        <position position="220"/>
    </location>
</feature>
<name>A0A5C6FB70_9BACT</name>
<dbReference type="PANTHER" id="PTHR21060">
    <property type="entry name" value="ACETATE KINASE"/>
    <property type="match status" value="1"/>
</dbReference>
<dbReference type="GO" id="GO:0006085">
    <property type="term" value="P:acetyl-CoA biosynthetic process"/>
    <property type="evidence" value="ECO:0007669"/>
    <property type="project" value="UniProtKB-UniRule"/>
</dbReference>
<dbReference type="GO" id="GO:0006083">
    <property type="term" value="P:acetate metabolic process"/>
    <property type="evidence" value="ECO:0007669"/>
    <property type="project" value="TreeGrafter"/>
</dbReference>
<dbReference type="GO" id="GO:0000287">
    <property type="term" value="F:magnesium ion binding"/>
    <property type="evidence" value="ECO:0007669"/>
    <property type="project" value="UniProtKB-UniRule"/>
</dbReference>
<dbReference type="SUPFAM" id="SSF53067">
    <property type="entry name" value="Actin-like ATPase domain"/>
    <property type="match status" value="2"/>
</dbReference>
<organism evidence="8 9">
    <name type="scientific">Rubripirellula tenax</name>
    <dbReference type="NCBI Taxonomy" id="2528015"/>
    <lineage>
        <taxon>Bacteria</taxon>
        <taxon>Pseudomonadati</taxon>
        <taxon>Planctomycetota</taxon>
        <taxon>Planctomycetia</taxon>
        <taxon>Pirellulales</taxon>
        <taxon>Pirellulaceae</taxon>
        <taxon>Rubripirellula</taxon>
    </lineage>
</organism>
<evidence type="ECO:0000256" key="1">
    <source>
        <dbReference type="ARBA" id="ARBA00008748"/>
    </source>
</evidence>
<protein>
    <recommendedName>
        <fullName evidence="6">Acetate kinase</fullName>
        <ecNumber evidence="6">2.7.2.1</ecNumber>
    </recommendedName>
    <alternativeName>
        <fullName evidence="6">Acetokinase</fullName>
    </alternativeName>
</protein>
<feature type="active site" description="Proton donor/acceptor" evidence="6">
    <location>
        <position position="123"/>
    </location>
</feature>
<evidence type="ECO:0000313" key="8">
    <source>
        <dbReference type="EMBL" id="TWU58675.1"/>
    </source>
</evidence>
<dbReference type="InterPro" id="IPR043129">
    <property type="entry name" value="ATPase_NBD"/>
</dbReference>
<keyword evidence="6" id="KW-0479">Metal-binding</keyword>
<proteinExistence type="inferred from homology"/>
<feature type="binding site" evidence="6">
    <location>
        <position position="14"/>
    </location>
    <ligand>
        <name>ATP</name>
        <dbReference type="ChEBI" id="CHEBI:30616"/>
    </ligand>
</feature>
<reference evidence="8 9" key="1">
    <citation type="submission" date="2019-02" db="EMBL/GenBank/DDBJ databases">
        <title>Deep-cultivation of Planctomycetes and their phenomic and genomic characterization uncovers novel biology.</title>
        <authorList>
            <person name="Wiegand S."/>
            <person name="Jogler M."/>
            <person name="Boedeker C."/>
            <person name="Pinto D."/>
            <person name="Vollmers J."/>
            <person name="Rivas-Marin E."/>
            <person name="Kohn T."/>
            <person name="Peeters S.H."/>
            <person name="Heuer A."/>
            <person name="Rast P."/>
            <person name="Oberbeckmann S."/>
            <person name="Bunk B."/>
            <person name="Jeske O."/>
            <person name="Meyerdierks A."/>
            <person name="Storesund J.E."/>
            <person name="Kallscheuer N."/>
            <person name="Luecker S."/>
            <person name="Lage O.M."/>
            <person name="Pohl T."/>
            <person name="Merkel B.J."/>
            <person name="Hornburger P."/>
            <person name="Mueller R.-W."/>
            <person name="Bruemmer F."/>
            <person name="Labrenz M."/>
            <person name="Spormann A.M."/>
            <person name="Op Den Camp H."/>
            <person name="Overmann J."/>
            <person name="Amann R."/>
            <person name="Jetten M.S.M."/>
            <person name="Mascher T."/>
            <person name="Medema M.H."/>
            <person name="Devos D.P."/>
            <person name="Kaster A.-K."/>
            <person name="Ovreas L."/>
            <person name="Rohde M."/>
            <person name="Galperin M.Y."/>
            <person name="Jogler C."/>
        </authorList>
    </citation>
    <scope>NUCLEOTIDE SEQUENCE [LARGE SCALE GENOMIC DNA]</scope>
    <source>
        <strain evidence="8 9">Poly51</strain>
    </source>
</reference>
<dbReference type="UniPathway" id="UPA00340">
    <property type="reaction ID" value="UER00458"/>
</dbReference>
<feature type="binding site" evidence="6">
    <location>
        <position position="365"/>
    </location>
    <ligand>
        <name>Mg(2+)</name>
        <dbReference type="ChEBI" id="CHEBI:18420"/>
    </ligand>
</feature>
<dbReference type="PROSITE" id="PS01076">
    <property type="entry name" value="ACETATE_KINASE_2"/>
    <property type="match status" value="1"/>
</dbReference>
<dbReference type="PANTHER" id="PTHR21060:SF15">
    <property type="entry name" value="ACETATE KINASE-RELATED"/>
    <property type="match status" value="1"/>
</dbReference>
<dbReference type="GO" id="GO:0005524">
    <property type="term" value="F:ATP binding"/>
    <property type="evidence" value="ECO:0007669"/>
    <property type="project" value="UniProtKB-KW"/>
</dbReference>
<gene>
    <name evidence="8" type="primary">ackA_1</name>
    <name evidence="6" type="synonym">ackA</name>
    <name evidence="8" type="ORF">Poly51_14540</name>
</gene>
<keyword evidence="6" id="KW-0963">Cytoplasm</keyword>
<dbReference type="GO" id="GO:0005737">
    <property type="term" value="C:cytoplasm"/>
    <property type="evidence" value="ECO:0007669"/>
    <property type="project" value="UniProtKB-SubCell"/>
</dbReference>
<dbReference type="NCBIfam" id="TIGR00016">
    <property type="entry name" value="ackA"/>
    <property type="match status" value="1"/>
</dbReference>
<dbReference type="AlphaFoldDB" id="A0A5C6FB70"/>
<evidence type="ECO:0000256" key="6">
    <source>
        <dbReference type="HAMAP-Rule" id="MF_00020"/>
    </source>
</evidence>
<keyword evidence="5 6" id="KW-0067">ATP-binding</keyword>
<dbReference type="EMBL" id="SJPW01000002">
    <property type="protein sequence ID" value="TWU58675.1"/>
    <property type="molecule type" value="Genomic_DNA"/>
</dbReference>
<feature type="binding site" evidence="6">
    <location>
        <begin position="261"/>
        <end position="263"/>
    </location>
    <ligand>
        <name>ATP</name>
        <dbReference type="ChEBI" id="CHEBI:30616"/>
    </ligand>
</feature>
<evidence type="ECO:0000313" key="9">
    <source>
        <dbReference type="Proteomes" id="UP000318288"/>
    </source>
</evidence>
<dbReference type="PIRSF" id="PIRSF000722">
    <property type="entry name" value="Acetate_prop_kin"/>
    <property type="match status" value="1"/>
</dbReference>
<dbReference type="InterPro" id="IPR000890">
    <property type="entry name" value="Aliphatic_acid_kin_short-chain"/>
</dbReference>
<dbReference type="InterPro" id="IPR004372">
    <property type="entry name" value="Ac/propionate_kinase"/>
</dbReference>
<evidence type="ECO:0000256" key="3">
    <source>
        <dbReference type="ARBA" id="ARBA00022741"/>
    </source>
</evidence>
<dbReference type="RefSeq" id="WP_146455740.1">
    <property type="nucleotide sequence ID" value="NZ_SJPW01000002.1"/>
</dbReference>
<comment type="similarity">
    <text evidence="1 6 7">Belongs to the acetokinase family.</text>
</comment>
<comment type="function">
    <text evidence="6">Catalyzes the formation of acetyl phosphate from acetate and ATP. Can also catalyze the reverse reaction.</text>
</comment>
<comment type="pathway">
    <text evidence="6">Metabolic intermediate biosynthesis; acetyl-CoA biosynthesis; acetyl-CoA from acetate: step 1/2.</text>
</comment>
<dbReference type="PRINTS" id="PR00471">
    <property type="entry name" value="ACETATEKNASE"/>
</dbReference>
<keyword evidence="4 6" id="KW-0418">Kinase</keyword>
<feature type="site" description="Transition state stabilizer" evidence="6">
    <location>
        <position position="155"/>
    </location>
</feature>
<dbReference type="OrthoDB" id="9802453at2"/>
<keyword evidence="3 6" id="KW-0547">Nucleotide-binding</keyword>
<accession>A0A5C6FB70</accession>
<sequence length="378" mass="39987">MNVLVFNVGSTTLKYACIDTTNGARLSRGLIDRIGQTGGEAADHLSAARNVIDQHASIRIDAIGHRIVQGGAVFQSPTVVGDGVLAELKRLDQLAPLHNPPARSVVEAITGLGLSVDQVLVFDTAYFATLPEKAYRYAIPPTVASEFGVRRYGAHGTSHRFVTRHAIEYLSEHFPEHHRHGRIVSLHLGGGASATASIQGTAIDTSMGMTPLEGLVMATRSGDIDPSVPLYLMRNAGMSIDDVDHLLNKASGLVGLCGEPDMRAILDRRSGGDHDASLAIEIYIHRLVKVIGGYVATMGGIDALVFTAGVGENSSEIRRLATATLGHLGIELDAAKNDLRQSGVTACDISASTAKVRTLVVATDEELEIAMQTATAVS</sequence>
<feature type="binding site" evidence="6">
    <location>
        <begin position="187"/>
        <end position="191"/>
    </location>
    <ligand>
        <name>ATP</name>
        <dbReference type="ChEBI" id="CHEBI:30616"/>
    </ligand>
</feature>